<dbReference type="SUPFAM" id="SSF47616">
    <property type="entry name" value="GST C-terminal domain-like"/>
    <property type="match status" value="1"/>
</dbReference>
<feature type="binding site" evidence="2">
    <location>
        <position position="88"/>
    </location>
    <ligand>
        <name>glutathione</name>
        <dbReference type="ChEBI" id="CHEBI:57925"/>
    </ligand>
</feature>
<dbReference type="PROSITE" id="PS50405">
    <property type="entry name" value="GST_CTER"/>
    <property type="match status" value="1"/>
</dbReference>
<dbReference type="Pfam" id="PF13410">
    <property type="entry name" value="GST_C_2"/>
    <property type="match status" value="1"/>
</dbReference>
<dbReference type="SFLD" id="SFLDS00019">
    <property type="entry name" value="Glutathione_Transferase_(cytos"/>
    <property type="match status" value="1"/>
</dbReference>
<dbReference type="InterPro" id="IPR010987">
    <property type="entry name" value="Glutathione-S-Trfase_C-like"/>
</dbReference>
<sequence length="329" mass="38439">MSKISAPSMGGFKLPLSDKGSFMRKASVFRSFVSADDPVFKPEAGRYHLYVSLACPWAHRALIVRDLLKLQDVIGLSIVHHNMDSKGWRFITKEPKDPKDLSEGTIDHVYGFERLSQLYYKANEGYEGRYTVPVLWDKKTETIVNNESSEIIRMLHEFKSVTGFDEDYYPETHQKQIDEINEWIYPYINNGVYKSGFAGTQEAYEEAVLALFEHLDKVEKILEDKYSSNKDSKFYYLIGDQLTEADIRLFTTIVRFDPVYHQHFKTNIRMIRHDYPFLNKWLQKLYWQKDSFKSTTDFDHIKKHYTQSHSHINPLGIVPVGPVPHILPL</sequence>
<evidence type="ECO:0000313" key="6">
    <source>
        <dbReference type="Proteomes" id="UP000000707"/>
    </source>
</evidence>
<dbReference type="Proteomes" id="UP000000707">
    <property type="component" value="Unassembled WGS sequence"/>
</dbReference>
<name>G3BED6_CANTC</name>
<reference evidence="5 6" key="1">
    <citation type="journal article" date="2011" name="Proc. Natl. Acad. Sci. U.S.A.">
        <title>Comparative genomics of xylose-fermenting fungi for enhanced biofuel production.</title>
        <authorList>
            <person name="Wohlbach D.J."/>
            <person name="Kuo A."/>
            <person name="Sato T.K."/>
            <person name="Potts K.M."/>
            <person name="Salamov A.A."/>
            <person name="LaButti K.M."/>
            <person name="Sun H."/>
            <person name="Clum A."/>
            <person name="Pangilinan J.L."/>
            <person name="Lindquist E.A."/>
            <person name="Lucas S."/>
            <person name="Lapidus A."/>
            <person name="Jin M."/>
            <person name="Gunawan C."/>
            <person name="Balan V."/>
            <person name="Dale B.E."/>
            <person name="Jeffries T.W."/>
            <person name="Zinkel R."/>
            <person name="Barry K.W."/>
            <person name="Grigoriev I.V."/>
            <person name="Gasch A.P."/>
        </authorList>
    </citation>
    <scope>NUCLEOTIDE SEQUENCE [LARGE SCALE GENOMIC DNA]</scope>
    <source>
        <strain evidence="6">ATCC 10573 / BCRC 21748 / CBS 615 / JCM 9827 / NBRC 10315 / NRRL Y-1498 / VKM Y-70</strain>
    </source>
</reference>
<feature type="site" description="Lowers pKa of active site Cys" evidence="3">
    <location>
        <position position="260"/>
    </location>
</feature>
<dbReference type="OrthoDB" id="2309723at2759"/>
<dbReference type="SUPFAM" id="SSF52833">
    <property type="entry name" value="Thioredoxin-like"/>
    <property type="match status" value="1"/>
</dbReference>
<dbReference type="AlphaFoldDB" id="G3BED6"/>
<evidence type="ECO:0000256" key="1">
    <source>
        <dbReference type="PIRSR" id="PIRSR015753-1"/>
    </source>
</evidence>
<dbReference type="Gene3D" id="1.20.1050.10">
    <property type="match status" value="1"/>
</dbReference>
<proteinExistence type="predicted"/>
<dbReference type="InterPro" id="IPR047047">
    <property type="entry name" value="GST_Omega-like_C"/>
</dbReference>
<dbReference type="GO" id="GO:0004364">
    <property type="term" value="F:glutathione transferase activity"/>
    <property type="evidence" value="ECO:0007669"/>
    <property type="project" value="InterPro"/>
</dbReference>
<protein>
    <recommendedName>
        <fullName evidence="4">GST C-terminal domain-containing protein</fullName>
    </recommendedName>
</protein>
<dbReference type="InterPro" id="IPR036282">
    <property type="entry name" value="Glutathione-S-Trfase_C_sf"/>
</dbReference>
<dbReference type="PIRSF" id="PIRSF015753">
    <property type="entry name" value="GST"/>
    <property type="match status" value="1"/>
</dbReference>
<feature type="binding site" evidence="2">
    <location>
        <begin position="147"/>
        <end position="148"/>
    </location>
    <ligand>
        <name>glutathione</name>
        <dbReference type="ChEBI" id="CHEBI:57925"/>
    </ligand>
</feature>
<dbReference type="Pfam" id="PF13409">
    <property type="entry name" value="GST_N_2"/>
    <property type="match status" value="1"/>
</dbReference>
<gene>
    <name evidence="5" type="ORF">CANTEDRAFT_116589</name>
</gene>
<dbReference type="InterPro" id="IPR036249">
    <property type="entry name" value="Thioredoxin-like_sf"/>
</dbReference>
<feature type="site" description="Lowers pKa of active site Cys" evidence="3">
    <location>
        <position position="305"/>
    </location>
</feature>
<dbReference type="STRING" id="590646.G3BED6"/>
<feature type="active site" description="Proton donor/acceptor" evidence="1">
    <location>
        <position position="193"/>
    </location>
</feature>
<dbReference type="InterPro" id="IPR016639">
    <property type="entry name" value="GST_Omega/GSH"/>
</dbReference>
<dbReference type="PANTHER" id="PTHR32419:SF6">
    <property type="entry name" value="GLUTATHIONE S-TRANSFERASE OMEGA-LIKE 1-RELATED"/>
    <property type="match status" value="1"/>
</dbReference>
<dbReference type="EMBL" id="GL996528">
    <property type="protein sequence ID" value="EGV61173.1"/>
    <property type="molecule type" value="Genomic_DNA"/>
</dbReference>
<dbReference type="InterPro" id="IPR040079">
    <property type="entry name" value="Glutathione_S-Trfase"/>
</dbReference>
<dbReference type="eggNOG" id="KOG2903">
    <property type="taxonomic scope" value="Eukaryota"/>
</dbReference>
<evidence type="ECO:0000313" key="5">
    <source>
        <dbReference type="EMBL" id="EGV61173.1"/>
    </source>
</evidence>
<dbReference type="SFLD" id="SFLDG01206">
    <property type="entry name" value="Xi.1"/>
    <property type="match status" value="1"/>
</dbReference>
<feature type="binding site" evidence="2">
    <location>
        <begin position="129"/>
        <end position="132"/>
    </location>
    <ligand>
        <name>glutathione</name>
        <dbReference type="ChEBI" id="CHEBI:57925"/>
    </ligand>
</feature>
<dbReference type="PANTHER" id="PTHR32419">
    <property type="entry name" value="GLUTATHIONYL-HYDROQUINONE REDUCTASE"/>
    <property type="match status" value="1"/>
</dbReference>
<dbReference type="GO" id="GO:0005737">
    <property type="term" value="C:cytoplasm"/>
    <property type="evidence" value="ECO:0007669"/>
    <property type="project" value="TreeGrafter"/>
</dbReference>
<dbReference type="InterPro" id="IPR004045">
    <property type="entry name" value="Glutathione_S-Trfase_N"/>
</dbReference>
<dbReference type="Gene3D" id="3.40.30.10">
    <property type="entry name" value="Glutaredoxin"/>
    <property type="match status" value="1"/>
</dbReference>
<organism evidence="6">
    <name type="scientific">Candida tenuis (strain ATCC 10573 / BCRC 21748 / CBS 615 / JCM 9827 / NBRC 10315 / NRRL Y-1498 / VKM Y-70)</name>
    <name type="common">Yeast</name>
    <name type="synonym">Yamadazyma tenuis</name>
    <dbReference type="NCBI Taxonomy" id="590646"/>
    <lineage>
        <taxon>Eukaryota</taxon>
        <taxon>Fungi</taxon>
        <taxon>Dikarya</taxon>
        <taxon>Ascomycota</taxon>
        <taxon>Saccharomycotina</taxon>
        <taxon>Pichiomycetes</taxon>
        <taxon>Debaryomycetaceae</taxon>
        <taxon>Yamadazyma</taxon>
    </lineage>
</organism>
<keyword evidence="6" id="KW-1185">Reference proteome</keyword>
<evidence type="ECO:0000256" key="2">
    <source>
        <dbReference type="PIRSR" id="PIRSR015753-2"/>
    </source>
</evidence>
<dbReference type="CDD" id="cd03190">
    <property type="entry name" value="GST_C_Omega_like"/>
    <property type="match status" value="1"/>
</dbReference>
<feature type="active site" description="Nucleophile" evidence="1">
    <location>
        <position position="55"/>
    </location>
</feature>
<evidence type="ECO:0000259" key="4">
    <source>
        <dbReference type="PROSITE" id="PS50405"/>
    </source>
</evidence>
<dbReference type="SFLD" id="SFLDG01148">
    <property type="entry name" value="Xi_(cytGST)"/>
    <property type="match status" value="1"/>
</dbReference>
<evidence type="ECO:0000256" key="3">
    <source>
        <dbReference type="PIRSR" id="PIRSR015753-3"/>
    </source>
</evidence>
<feature type="domain" description="GST C-terminal" evidence="4">
    <location>
        <begin position="170"/>
        <end position="305"/>
    </location>
</feature>
<accession>G3BED6</accession>